<dbReference type="PANTHER" id="PTHR11739">
    <property type="entry name" value="CITRATE SYNTHASE"/>
    <property type="match status" value="1"/>
</dbReference>
<dbReference type="InterPro" id="IPR024176">
    <property type="entry name" value="Citrate_synthase_bac-typ"/>
</dbReference>
<dbReference type="GO" id="GO:0005975">
    <property type="term" value="P:carbohydrate metabolic process"/>
    <property type="evidence" value="ECO:0007669"/>
    <property type="project" value="TreeGrafter"/>
</dbReference>
<keyword evidence="5 7" id="KW-0808">Transferase</keyword>
<dbReference type="InterPro" id="IPR002020">
    <property type="entry name" value="Citrate_synthase"/>
</dbReference>
<comment type="pathway">
    <text evidence="1">Carbohydrate metabolism; tricarboxylic acid cycle.</text>
</comment>
<accession>E6Q848</accession>
<dbReference type="GO" id="GO:0006099">
    <property type="term" value="P:tricarboxylic acid cycle"/>
    <property type="evidence" value="ECO:0007669"/>
    <property type="project" value="UniProtKB-UniPathway"/>
</dbReference>
<sequence length="389" mass="42848">MSSTGLIVDRGLEGVVVGSTLLSNVEGKIGRLTYRGYDIDDLAPNATFEEVVHLLLFGHLPTSEELDHLKREIGTRRMLPEPLIDGMRRSPKTAWPMDVLRTVASGLALFSPVNRVGEHVSDVHTAIELIAKMPTILAAWDRIRRDLDPIEPRNDLSQAANFLYMRSGKMPAEIEAKALDTYLVLLADHSYNASTFSARVTASTRADIYAAVTAALATLEGDLHGGAASAAFNTLLSVGSPDRAEIYVRDALGRGERIMGMGHREYRVRDPRARHLEIKAKELSEYRGDSRWYEIARALEEASNKVLKETKPDKSIYANVDFYTAPLLADLGMPGDEFTCMFACGRIAGWSAHILEQLGDNRLIRPQATYEGPPPGPFVPIASRPTIAH</sequence>
<evidence type="ECO:0000256" key="6">
    <source>
        <dbReference type="ARBA" id="ARBA00049288"/>
    </source>
</evidence>
<dbReference type="AlphaFoldDB" id="E6Q848"/>
<dbReference type="PIRSF" id="PIRSF001369">
    <property type="entry name" value="Citrate_synth"/>
    <property type="match status" value="1"/>
</dbReference>
<evidence type="ECO:0000256" key="2">
    <source>
        <dbReference type="ARBA" id="ARBA00010566"/>
    </source>
</evidence>
<comment type="catalytic activity">
    <reaction evidence="6">
        <text>oxaloacetate + acetyl-CoA + H2O = citrate + CoA + H(+)</text>
        <dbReference type="Rhea" id="RHEA:16845"/>
        <dbReference type="ChEBI" id="CHEBI:15377"/>
        <dbReference type="ChEBI" id="CHEBI:15378"/>
        <dbReference type="ChEBI" id="CHEBI:16452"/>
        <dbReference type="ChEBI" id="CHEBI:16947"/>
        <dbReference type="ChEBI" id="CHEBI:57287"/>
        <dbReference type="ChEBI" id="CHEBI:57288"/>
        <dbReference type="EC" id="2.3.3.16"/>
    </reaction>
</comment>
<evidence type="ECO:0000313" key="7">
    <source>
        <dbReference type="EMBL" id="CBI03374.1"/>
    </source>
</evidence>
<dbReference type="GO" id="GO:0005829">
    <property type="term" value="C:cytosol"/>
    <property type="evidence" value="ECO:0007669"/>
    <property type="project" value="TreeGrafter"/>
</dbReference>
<dbReference type="InterPro" id="IPR016143">
    <property type="entry name" value="Citrate_synth-like_sm_a-sub"/>
</dbReference>
<dbReference type="Gene3D" id="1.10.580.10">
    <property type="entry name" value="Citrate Synthase, domain 1"/>
    <property type="match status" value="1"/>
</dbReference>
<dbReference type="UniPathway" id="UPA00223"/>
<evidence type="ECO:0000256" key="3">
    <source>
        <dbReference type="ARBA" id="ARBA00012972"/>
    </source>
</evidence>
<proteinExistence type="inferred from homology"/>
<dbReference type="EMBL" id="CABO01000060">
    <property type="protein sequence ID" value="CBI03374.1"/>
    <property type="molecule type" value="Genomic_DNA"/>
</dbReference>
<dbReference type="InterPro" id="IPR011278">
    <property type="entry name" value="2-MeCitrate/Citrate_synth_II"/>
</dbReference>
<evidence type="ECO:0000256" key="5">
    <source>
        <dbReference type="ARBA" id="ARBA00022679"/>
    </source>
</evidence>
<dbReference type="PRINTS" id="PR00143">
    <property type="entry name" value="CITRTSNTHASE"/>
</dbReference>
<dbReference type="GO" id="GO:0036440">
    <property type="term" value="F:citrate synthase activity"/>
    <property type="evidence" value="ECO:0007669"/>
    <property type="project" value="UniProtKB-EC"/>
</dbReference>
<gene>
    <name evidence="7" type="primary">citZ</name>
    <name evidence="7" type="ORF">CARN4_1539</name>
</gene>
<organism evidence="7">
    <name type="scientific">mine drainage metagenome</name>
    <dbReference type="NCBI Taxonomy" id="410659"/>
    <lineage>
        <taxon>unclassified sequences</taxon>
        <taxon>metagenomes</taxon>
        <taxon>ecological metagenomes</taxon>
    </lineage>
</organism>
<protein>
    <recommendedName>
        <fullName evidence="3">citrate synthase (unknown stereospecificity)</fullName>
        <ecNumber evidence="3">2.3.3.16</ecNumber>
    </recommendedName>
</protein>
<evidence type="ECO:0000256" key="4">
    <source>
        <dbReference type="ARBA" id="ARBA00022532"/>
    </source>
</evidence>
<keyword evidence="7" id="KW-0012">Acyltransferase</keyword>
<evidence type="ECO:0000256" key="1">
    <source>
        <dbReference type="ARBA" id="ARBA00005163"/>
    </source>
</evidence>
<dbReference type="Gene3D" id="1.10.230.10">
    <property type="entry name" value="Cytochrome P450-Terp, domain 2"/>
    <property type="match status" value="1"/>
</dbReference>
<reference evidence="7" key="1">
    <citation type="submission" date="2009-10" db="EMBL/GenBank/DDBJ databases">
        <title>Diversity of trophic interactions inside an arsenic-rich microbial ecosystem.</title>
        <authorList>
            <person name="Bertin P.N."/>
            <person name="Heinrich-Salmeron A."/>
            <person name="Pelletier E."/>
            <person name="Goulhen-Chollet F."/>
            <person name="Arsene-Ploetze F."/>
            <person name="Gallien S."/>
            <person name="Calteau A."/>
            <person name="Vallenet D."/>
            <person name="Casiot C."/>
            <person name="Chane-Woon-Ming B."/>
            <person name="Giloteaux L."/>
            <person name="Barakat M."/>
            <person name="Bonnefoy V."/>
            <person name="Bruneel O."/>
            <person name="Chandler M."/>
            <person name="Cleiss J."/>
            <person name="Duran R."/>
            <person name="Elbaz-Poulichet F."/>
            <person name="Fonknechten N."/>
            <person name="Lauga B."/>
            <person name="Mornico D."/>
            <person name="Ortet P."/>
            <person name="Schaeffer C."/>
            <person name="Siguier P."/>
            <person name="Alexander Thil Smith A."/>
            <person name="Van Dorsselaer A."/>
            <person name="Weissenbach J."/>
            <person name="Medigue C."/>
            <person name="Le Paslier D."/>
        </authorList>
    </citation>
    <scope>NUCLEOTIDE SEQUENCE</scope>
</reference>
<dbReference type="InterPro" id="IPR036969">
    <property type="entry name" value="Citrate_synthase_sf"/>
</dbReference>
<dbReference type="NCBIfam" id="TIGR01800">
    <property type="entry name" value="cit_synth_II"/>
    <property type="match status" value="1"/>
</dbReference>
<name>E6Q848_9ZZZZ</name>
<comment type="similarity">
    <text evidence="2">Belongs to the citrate synthase family.</text>
</comment>
<dbReference type="InterPro" id="IPR016142">
    <property type="entry name" value="Citrate_synth-like_lrg_a-sub"/>
</dbReference>
<keyword evidence="4" id="KW-0816">Tricarboxylic acid cycle</keyword>
<dbReference type="PANTHER" id="PTHR11739:SF23">
    <property type="entry name" value="CITRATE SYNTHASE 2-RELATED"/>
    <property type="match status" value="1"/>
</dbReference>
<dbReference type="EC" id="2.3.3.16" evidence="3"/>
<comment type="caution">
    <text evidence="7">The sequence shown here is derived from an EMBL/GenBank/DDBJ whole genome shotgun (WGS) entry which is preliminary data.</text>
</comment>
<dbReference type="Pfam" id="PF00285">
    <property type="entry name" value="Citrate_synt"/>
    <property type="match status" value="1"/>
</dbReference>
<dbReference type="SUPFAM" id="SSF48256">
    <property type="entry name" value="Citrate synthase"/>
    <property type="match status" value="1"/>
</dbReference>